<sequence length="351" mass="39347">MESDQHDVRMSARRDVIDLSRLFASNKFSKLEEIPLFCPSVPQTIFLTVEIVVISAECTTHARPVSSPNRAGASPKKNKKKRHTATLTPRGEGREDSGETWDSLPGPYVLIRAQTTLRLRGRLINYRYCRRAITPTGYWCDCDSACSILFVCWCDFDNARSILLVCRHLVDQSRPGINAGRDRISLAQDLSIPGFVSWSCIETTPSKRYSTPSPSFAPLSNSYFPNTDFDNYEQIAHILNLPFMWKLDCITRKVQYVSKSVEQMNGVVATDERAIASRAISYHSYSSPVASLVLTDSSQLSLLTLCASYRLVCDVACRVYSRKQSRTEGGDKSTRGGRDRSFSTPGAIWAR</sequence>
<organism evidence="2">
    <name type="scientific">Timema douglasi</name>
    <name type="common">Walking stick</name>
    <dbReference type="NCBI Taxonomy" id="61478"/>
    <lineage>
        <taxon>Eukaryota</taxon>
        <taxon>Metazoa</taxon>
        <taxon>Ecdysozoa</taxon>
        <taxon>Arthropoda</taxon>
        <taxon>Hexapoda</taxon>
        <taxon>Insecta</taxon>
        <taxon>Pterygota</taxon>
        <taxon>Neoptera</taxon>
        <taxon>Polyneoptera</taxon>
        <taxon>Phasmatodea</taxon>
        <taxon>Timematodea</taxon>
        <taxon>Timematoidea</taxon>
        <taxon>Timematidae</taxon>
        <taxon>Timema</taxon>
    </lineage>
</organism>
<feature type="compositionally biased region" description="Basic and acidic residues" evidence="1">
    <location>
        <begin position="326"/>
        <end position="341"/>
    </location>
</feature>
<reference evidence="2" key="1">
    <citation type="submission" date="2020-11" db="EMBL/GenBank/DDBJ databases">
        <authorList>
            <person name="Tran Van P."/>
        </authorList>
    </citation>
    <scope>NUCLEOTIDE SEQUENCE</scope>
</reference>
<protein>
    <submittedName>
        <fullName evidence="2">Uncharacterized protein</fullName>
    </submittedName>
</protein>
<dbReference type="EMBL" id="OA568338">
    <property type="protein sequence ID" value="CAD7201412.1"/>
    <property type="molecule type" value="Genomic_DNA"/>
</dbReference>
<evidence type="ECO:0000313" key="2">
    <source>
        <dbReference type="EMBL" id="CAD7201412.1"/>
    </source>
</evidence>
<gene>
    <name evidence="2" type="ORF">TDIB3V08_LOCUS7611</name>
</gene>
<accession>A0A7R8ZDJ6</accession>
<proteinExistence type="predicted"/>
<dbReference type="AlphaFoldDB" id="A0A7R8ZDJ6"/>
<name>A0A7R8ZDJ6_TIMDO</name>
<feature type="region of interest" description="Disordered" evidence="1">
    <location>
        <begin position="63"/>
        <end position="100"/>
    </location>
</feature>
<evidence type="ECO:0000256" key="1">
    <source>
        <dbReference type="SAM" id="MobiDB-lite"/>
    </source>
</evidence>
<feature type="region of interest" description="Disordered" evidence="1">
    <location>
        <begin position="326"/>
        <end position="351"/>
    </location>
</feature>